<feature type="region of interest" description="Disordered" evidence="1">
    <location>
        <begin position="321"/>
        <end position="343"/>
    </location>
</feature>
<evidence type="ECO:0000259" key="2">
    <source>
        <dbReference type="Pfam" id="PF12849"/>
    </source>
</evidence>
<sequence length="343" mass="37382">MEERPTYRVEFINGASSFEFTSKSSILRQDDYHPLSAPHIVSAAVAEVYGNPDSPVTIRIGNGGLGPTGLIKALCSAYLSQLSQRGNSGASDLKFEWICNHSRHTQAALQAGVVDVALTYEREEEDRAEREGWSRRVGVLCHDHFVLAGPSSDPAGLRRLRAATTLSPSAAFRAIADSRSPFHTRGDGSATMHREQSLWSAAGVSPHGGDWYKRLPCTPLEALRTADAEGAYLLTDRATVLLAYHTGEVGGLDVFVEGAEELLSPCSILLRSDETRKEVLGFVKWLGGQDAQVIVEQYGRGWEAGIPLFTPVSQAEVAPDDEFAHQQRGRRGRPGASFHRSRL</sequence>
<protein>
    <recommendedName>
        <fullName evidence="2">PBP domain-containing protein</fullName>
    </recommendedName>
</protein>
<dbReference type="SUPFAM" id="SSF53850">
    <property type="entry name" value="Periplasmic binding protein-like II"/>
    <property type="match status" value="1"/>
</dbReference>
<evidence type="ECO:0000313" key="3">
    <source>
        <dbReference type="EMBL" id="CAK7230596.1"/>
    </source>
</evidence>
<evidence type="ECO:0000313" key="4">
    <source>
        <dbReference type="Proteomes" id="UP001642482"/>
    </source>
</evidence>
<evidence type="ECO:0000256" key="1">
    <source>
        <dbReference type="SAM" id="MobiDB-lite"/>
    </source>
</evidence>
<dbReference type="PANTHER" id="PTHR37945:SF1">
    <property type="entry name" value="EXTRACELLULAR TUNGSTATE BINDING PROTEIN"/>
    <property type="match status" value="1"/>
</dbReference>
<feature type="compositionally biased region" description="Basic residues" evidence="1">
    <location>
        <begin position="327"/>
        <end position="343"/>
    </location>
</feature>
<dbReference type="PANTHER" id="PTHR37945">
    <property type="entry name" value="EXTRACELLULAR TUNGSTATE BINDING PROTEIN"/>
    <property type="match status" value="1"/>
</dbReference>
<dbReference type="EMBL" id="CAWUHD010000095">
    <property type="protein sequence ID" value="CAK7230596.1"/>
    <property type="molecule type" value="Genomic_DNA"/>
</dbReference>
<dbReference type="InterPro" id="IPR024370">
    <property type="entry name" value="PBP_domain"/>
</dbReference>
<dbReference type="Pfam" id="PF12849">
    <property type="entry name" value="PBP_like_2"/>
    <property type="match status" value="1"/>
</dbReference>
<proteinExistence type="predicted"/>
<dbReference type="InterPro" id="IPR052738">
    <property type="entry name" value="ABC-Tungstate_binding"/>
</dbReference>
<keyword evidence="4" id="KW-1185">Reference proteome</keyword>
<reference evidence="3 4" key="1">
    <citation type="submission" date="2024-01" db="EMBL/GenBank/DDBJ databases">
        <authorList>
            <person name="Allen C."/>
            <person name="Tagirdzhanova G."/>
        </authorList>
    </citation>
    <scope>NUCLEOTIDE SEQUENCE [LARGE SCALE GENOMIC DNA]</scope>
</reference>
<feature type="domain" description="PBP" evidence="2">
    <location>
        <begin position="91"/>
        <end position="285"/>
    </location>
</feature>
<gene>
    <name evidence="3" type="ORF">SEUCBS140593_007639</name>
</gene>
<dbReference type="Proteomes" id="UP001642482">
    <property type="component" value="Unassembled WGS sequence"/>
</dbReference>
<name>A0ABP0CGR9_9PEZI</name>
<accession>A0ABP0CGR9</accession>
<dbReference type="Gene3D" id="3.40.190.10">
    <property type="entry name" value="Periplasmic binding protein-like II"/>
    <property type="match status" value="2"/>
</dbReference>
<comment type="caution">
    <text evidence="3">The sequence shown here is derived from an EMBL/GenBank/DDBJ whole genome shotgun (WGS) entry which is preliminary data.</text>
</comment>
<organism evidence="3 4">
    <name type="scientific">Sporothrix eucalyptigena</name>
    <dbReference type="NCBI Taxonomy" id="1812306"/>
    <lineage>
        <taxon>Eukaryota</taxon>
        <taxon>Fungi</taxon>
        <taxon>Dikarya</taxon>
        <taxon>Ascomycota</taxon>
        <taxon>Pezizomycotina</taxon>
        <taxon>Sordariomycetes</taxon>
        <taxon>Sordariomycetidae</taxon>
        <taxon>Ophiostomatales</taxon>
        <taxon>Ophiostomataceae</taxon>
        <taxon>Sporothrix</taxon>
    </lineage>
</organism>